<keyword evidence="2" id="KW-0472">Membrane</keyword>
<keyword evidence="5" id="KW-1185">Reference proteome</keyword>
<feature type="region of interest" description="Disordered" evidence="1">
    <location>
        <begin position="54"/>
        <end position="109"/>
    </location>
</feature>
<dbReference type="InterPro" id="IPR038872">
    <property type="entry name" value="Put_GTT3"/>
</dbReference>
<dbReference type="PROSITE" id="PS50800">
    <property type="entry name" value="SAP"/>
    <property type="match status" value="1"/>
</dbReference>
<evidence type="ECO:0000313" key="4">
    <source>
        <dbReference type="EMBL" id="KAA8917305.1"/>
    </source>
</evidence>
<dbReference type="InterPro" id="IPR003034">
    <property type="entry name" value="SAP_dom"/>
</dbReference>
<keyword evidence="2" id="KW-1133">Transmembrane helix</keyword>
<reference evidence="4" key="1">
    <citation type="journal article" date="2019" name="G3 (Bethesda)">
        <title>Genome Assemblies of Two Rare Opportunistic Yeast Pathogens: Diutina rugosa (syn. Candida rugosa) and Trichomonascus ciferrii (syn. Candida ciferrii).</title>
        <authorList>
            <person name="Mixao V."/>
            <person name="Saus E."/>
            <person name="Hansen A.P."/>
            <person name="Lass-Florl C."/>
            <person name="Gabaldon T."/>
        </authorList>
    </citation>
    <scope>NUCLEOTIDE SEQUENCE</scope>
    <source>
        <strain evidence="4">CBS 4856</strain>
    </source>
</reference>
<dbReference type="GO" id="GO:0016020">
    <property type="term" value="C:membrane"/>
    <property type="evidence" value="ECO:0007669"/>
    <property type="project" value="TreeGrafter"/>
</dbReference>
<dbReference type="OrthoDB" id="4034134at2759"/>
<dbReference type="Proteomes" id="UP000761534">
    <property type="component" value="Unassembled WGS sequence"/>
</dbReference>
<evidence type="ECO:0000256" key="2">
    <source>
        <dbReference type="SAM" id="Phobius"/>
    </source>
</evidence>
<feature type="compositionally biased region" description="Basic and acidic residues" evidence="1">
    <location>
        <begin position="69"/>
        <end position="80"/>
    </location>
</feature>
<feature type="domain" description="SAP" evidence="3">
    <location>
        <begin position="4"/>
        <end position="38"/>
    </location>
</feature>
<dbReference type="VEuPathDB" id="FungiDB:TRICI_000537"/>
<feature type="compositionally biased region" description="Basic and acidic residues" evidence="1">
    <location>
        <begin position="99"/>
        <end position="109"/>
    </location>
</feature>
<evidence type="ECO:0000259" key="3">
    <source>
        <dbReference type="PROSITE" id="PS50800"/>
    </source>
</evidence>
<dbReference type="AlphaFoldDB" id="A0A642VD44"/>
<sequence>MSKLGSMKKAELVSLAGELGVDSEGLKSDLEDRISAHLSQNAARYQSDERFQAFFSPSKSRRRQQPVTRPRDTPTKHSPEADDNDNDESSEEDEEEAEKESLSERAREARERVQELAEDAFAAFLDYSETVRAHLSTIRTLTLVQVLLEKLFVLKALIPFTVSVNVFDQFEVQHVPDLSVLGDCANFWHPLLLWTLAGVALPTVIGYYVNFKPNRGKKKAGYTVDPMVFALARVSLMHLALHTRVVSCACVARAAPAVRLAVGDLPYLSGAIAIIVALYTN</sequence>
<feature type="compositionally biased region" description="Acidic residues" evidence="1">
    <location>
        <begin position="81"/>
        <end position="98"/>
    </location>
</feature>
<dbReference type="PANTHER" id="PTHR41807">
    <property type="entry name" value="GLUTATHIONE TRANSFERASE 3"/>
    <property type="match status" value="1"/>
</dbReference>
<gene>
    <name evidence="4" type="ORF">TRICI_000537</name>
</gene>
<evidence type="ECO:0000256" key="1">
    <source>
        <dbReference type="SAM" id="MobiDB-lite"/>
    </source>
</evidence>
<dbReference type="EMBL" id="SWFS01000047">
    <property type="protein sequence ID" value="KAA8917305.1"/>
    <property type="molecule type" value="Genomic_DNA"/>
</dbReference>
<comment type="caution">
    <text evidence="4">The sequence shown here is derived from an EMBL/GenBank/DDBJ whole genome shotgun (WGS) entry which is preliminary data.</text>
</comment>
<dbReference type="SMART" id="SM00513">
    <property type="entry name" value="SAP"/>
    <property type="match status" value="1"/>
</dbReference>
<feature type="transmembrane region" description="Helical" evidence="2">
    <location>
        <begin position="187"/>
        <end position="209"/>
    </location>
</feature>
<dbReference type="PANTHER" id="PTHR41807:SF1">
    <property type="entry name" value="GLUTATHIONE TRANSFERASE 3"/>
    <property type="match status" value="1"/>
</dbReference>
<evidence type="ECO:0000313" key="5">
    <source>
        <dbReference type="Proteomes" id="UP000761534"/>
    </source>
</evidence>
<proteinExistence type="predicted"/>
<keyword evidence="2" id="KW-0812">Transmembrane</keyword>
<name>A0A642VD44_9ASCO</name>
<accession>A0A642VD44</accession>
<protein>
    <recommendedName>
        <fullName evidence="3">SAP domain-containing protein</fullName>
    </recommendedName>
</protein>
<organism evidence="4 5">
    <name type="scientific">Trichomonascus ciferrii</name>
    <dbReference type="NCBI Taxonomy" id="44093"/>
    <lineage>
        <taxon>Eukaryota</taxon>
        <taxon>Fungi</taxon>
        <taxon>Dikarya</taxon>
        <taxon>Ascomycota</taxon>
        <taxon>Saccharomycotina</taxon>
        <taxon>Dipodascomycetes</taxon>
        <taxon>Dipodascales</taxon>
        <taxon>Trichomonascaceae</taxon>
        <taxon>Trichomonascus</taxon>
        <taxon>Trichomonascus ciferrii complex</taxon>
    </lineage>
</organism>